<organism evidence="1 2">
    <name type="scientific">Serratia marcescens</name>
    <dbReference type="NCBI Taxonomy" id="615"/>
    <lineage>
        <taxon>Bacteria</taxon>
        <taxon>Pseudomonadati</taxon>
        <taxon>Pseudomonadota</taxon>
        <taxon>Gammaproteobacteria</taxon>
        <taxon>Enterobacterales</taxon>
        <taxon>Yersiniaceae</taxon>
        <taxon>Serratia</taxon>
    </lineage>
</organism>
<dbReference type="EMBL" id="QJQB01000662">
    <property type="protein sequence ID" value="PYA53859.1"/>
    <property type="molecule type" value="Genomic_DNA"/>
</dbReference>
<comment type="caution">
    <text evidence="1">The sequence shown here is derived from an EMBL/GenBank/DDBJ whole genome shotgun (WGS) entry which is preliminary data.</text>
</comment>
<protein>
    <submittedName>
        <fullName evidence="1">ABC transporter ATP-binding protein</fullName>
    </submittedName>
</protein>
<keyword evidence="1" id="KW-0067">ATP-binding</keyword>
<name>A0ABX5N408_SERMA</name>
<proteinExistence type="predicted"/>
<gene>
    <name evidence="1" type="ORF">DMW51_29225</name>
</gene>
<evidence type="ECO:0000313" key="2">
    <source>
        <dbReference type="Proteomes" id="UP000247823"/>
    </source>
</evidence>
<keyword evidence="1" id="KW-0547">Nucleotide-binding</keyword>
<reference evidence="1" key="1">
    <citation type="submission" date="2018-06" db="EMBL/GenBank/DDBJ databases">
        <title>Serratia marcescens genome sequencing and assembly.</title>
        <authorList>
            <person name="Martins R.C.R."/>
            <person name="Perdigao-Neto L.V."/>
            <person name="Costa S.F."/>
            <person name="Levin A.S.S."/>
        </authorList>
    </citation>
    <scope>NUCLEOTIDE SEQUENCE</scope>
    <source>
        <strain evidence="1">1283</strain>
    </source>
</reference>
<reference evidence="1" key="2">
    <citation type="submission" date="2018-06" db="EMBL/GenBank/DDBJ databases">
        <authorList>
            <person name="Martins R.C."/>
            <person name="Perdigao-Neto L.V."/>
            <person name="Costa S.F."/>
            <person name="Levin A.S.S."/>
        </authorList>
    </citation>
    <scope>NUCLEOTIDE SEQUENCE</scope>
    <source>
        <strain evidence="1">1283</strain>
    </source>
</reference>
<sequence>MLIEQSCNRFWLIDQQKLEEWHDLAPVYQRLAGEAPALPTADKANAGGPTPDERLEGEEALLTALFALESKLEDDLARKPKHQKPALQARWRREIADITARLNLG</sequence>
<evidence type="ECO:0000313" key="1">
    <source>
        <dbReference type="EMBL" id="PYA53859.1"/>
    </source>
</evidence>
<dbReference type="GO" id="GO:0005524">
    <property type="term" value="F:ATP binding"/>
    <property type="evidence" value="ECO:0007669"/>
    <property type="project" value="UniProtKB-KW"/>
</dbReference>
<keyword evidence="2" id="KW-1185">Reference proteome</keyword>
<feature type="non-terminal residue" evidence="1">
    <location>
        <position position="1"/>
    </location>
</feature>
<dbReference type="Proteomes" id="UP000247823">
    <property type="component" value="Unassembled WGS sequence"/>
</dbReference>
<accession>A0ABX5N408</accession>